<keyword evidence="8 9" id="KW-0464">Manganese</keyword>
<evidence type="ECO:0000259" key="10">
    <source>
        <dbReference type="Pfam" id="PF01930"/>
    </source>
</evidence>
<accession>A0A348MLK2</accession>
<dbReference type="Gene3D" id="3.90.320.10">
    <property type="match status" value="1"/>
</dbReference>
<keyword evidence="5 9" id="KW-0408">Iron</keyword>
<comment type="cofactor">
    <cofactor evidence="9">
        <name>iron-sulfur cluster</name>
        <dbReference type="ChEBI" id="CHEBI:30408"/>
    </cofactor>
</comment>
<evidence type="ECO:0000256" key="1">
    <source>
        <dbReference type="ARBA" id="ARBA00022722"/>
    </source>
</evidence>
<evidence type="ECO:0000256" key="2">
    <source>
        <dbReference type="ARBA" id="ARBA00022723"/>
    </source>
</evidence>
<dbReference type="InterPro" id="IPR011604">
    <property type="entry name" value="PDDEXK-like_dom_sf"/>
</dbReference>
<dbReference type="GO" id="GO:0004527">
    <property type="term" value="F:exonuclease activity"/>
    <property type="evidence" value="ECO:0007669"/>
    <property type="project" value="UniProtKB-KW"/>
</dbReference>
<evidence type="ECO:0000313" key="12">
    <source>
        <dbReference type="Proteomes" id="UP000262454"/>
    </source>
</evidence>
<dbReference type="EMBL" id="DMCX01000035">
    <property type="protein sequence ID" value="HAF07928.1"/>
    <property type="molecule type" value="Genomic_DNA"/>
</dbReference>
<evidence type="ECO:0000256" key="6">
    <source>
        <dbReference type="ARBA" id="ARBA00023014"/>
    </source>
</evidence>
<evidence type="ECO:0000313" key="11">
    <source>
        <dbReference type="EMBL" id="HAF07928.1"/>
    </source>
</evidence>
<gene>
    <name evidence="11" type="primary">cas4</name>
    <name evidence="11" type="ORF">DCG82_05950</name>
</gene>
<feature type="domain" description="DUF83" evidence="10">
    <location>
        <begin position="6"/>
        <end position="161"/>
    </location>
</feature>
<evidence type="ECO:0000256" key="8">
    <source>
        <dbReference type="ARBA" id="ARBA00023211"/>
    </source>
</evidence>
<dbReference type="InterPro" id="IPR022765">
    <property type="entry name" value="Dna2/Cas4_DUF83"/>
</dbReference>
<dbReference type="GO" id="GO:0051607">
    <property type="term" value="P:defense response to virus"/>
    <property type="evidence" value="ECO:0007669"/>
    <property type="project" value="UniProtKB-KW"/>
</dbReference>
<reference evidence="11 12" key="1">
    <citation type="journal article" date="2018" name="Nat. Biotechnol.">
        <title>A standardized bacterial taxonomy based on genome phylogeny substantially revises the tree of life.</title>
        <authorList>
            <person name="Parks D.H."/>
            <person name="Chuvochina M."/>
            <person name="Waite D.W."/>
            <person name="Rinke C."/>
            <person name="Skarshewski A."/>
            <person name="Chaumeil P.A."/>
            <person name="Hugenholtz P."/>
        </authorList>
    </citation>
    <scope>NUCLEOTIDE SEQUENCE [LARGE SCALE GENOMIC DNA]</scope>
    <source>
        <strain evidence="11">UBA7921</strain>
    </source>
</reference>
<comment type="caution">
    <text evidence="11">The sequence shown here is derived from an EMBL/GenBank/DDBJ whole genome shotgun (WGS) entry which is preliminary data.</text>
</comment>
<dbReference type="PANTHER" id="PTHR37168:SF2">
    <property type="entry name" value="CRISPR-ASSOCIATED EXONUCLEASE CAS4"/>
    <property type="match status" value="1"/>
</dbReference>
<organism evidence="11 12">
    <name type="scientific">candidate division WOR-3 bacterium</name>
    <dbReference type="NCBI Taxonomy" id="2052148"/>
    <lineage>
        <taxon>Bacteria</taxon>
        <taxon>Bacteria division WOR-3</taxon>
    </lineage>
</organism>
<keyword evidence="7 9" id="KW-0051">Antiviral defense</keyword>
<keyword evidence="4 9" id="KW-0269">Exonuclease</keyword>
<keyword evidence="6 9" id="KW-0411">Iron-sulfur</keyword>
<sequence>MEIIYTGSLVGDFMFCKRKFWLISRGIMSDNKNEDLIIGKMINEQSYPREEREILLGKNLIDFIGDDGKIHEIKKSSSFIETHTMQLKFYLYIYKKVFGKKIGGVLNFPEEKKVVEVNLTDEDEKNIDNLLLEMKKIEDDGKAPELSEMYKCKKCSLLAICRG</sequence>
<dbReference type="GO" id="GO:0051536">
    <property type="term" value="F:iron-sulfur cluster binding"/>
    <property type="evidence" value="ECO:0007669"/>
    <property type="project" value="UniProtKB-KW"/>
</dbReference>
<dbReference type="AlphaFoldDB" id="A0A348MLK2"/>
<dbReference type="PANTHER" id="PTHR37168">
    <property type="entry name" value="CRISPR-ASSOCIATED EXONUCLEASE CAS4"/>
    <property type="match status" value="1"/>
</dbReference>
<evidence type="ECO:0000256" key="5">
    <source>
        <dbReference type="ARBA" id="ARBA00023004"/>
    </source>
</evidence>
<dbReference type="Proteomes" id="UP000262454">
    <property type="component" value="Unassembled WGS sequence"/>
</dbReference>
<evidence type="ECO:0000256" key="7">
    <source>
        <dbReference type="ARBA" id="ARBA00023118"/>
    </source>
</evidence>
<dbReference type="NCBIfam" id="TIGR00372">
    <property type="entry name" value="cas4"/>
    <property type="match status" value="1"/>
</dbReference>
<name>A0A348MLK2_UNCW3</name>
<comment type="function">
    <text evidence="9">CRISPR (clustered regularly interspaced short palindromic repeat) is an adaptive immune system that provides protection against mobile genetic elements (viruses, transposable elements and conjugative plasmids). CRISPR clusters contain sequences complementary to antecedent mobile elements and target invading nucleic acids. CRISPR clusters are transcribed and processed into CRISPR RNA (crRNA).</text>
</comment>
<dbReference type="InterPro" id="IPR013343">
    <property type="entry name" value="CRISPR-assoc_prot_Cas4"/>
</dbReference>
<comment type="cofactor">
    <cofactor evidence="9">
        <name>Mg(2+)</name>
        <dbReference type="ChEBI" id="CHEBI:18420"/>
    </cofactor>
    <cofactor evidence="9">
        <name>Mn(2+)</name>
        <dbReference type="ChEBI" id="CHEBI:29035"/>
    </cofactor>
    <text evidence="9">Mg(2+) or Mn(2+) required for ssDNA cleavage activity.</text>
</comment>
<evidence type="ECO:0000256" key="3">
    <source>
        <dbReference type="ARBA" id="ARBA00022801"/>
    </source>
</evidence>
<protein>
    <recommendedName>
        <fullName evidence="9">CRISPR-associated exonuclease Cas4</fullName>
        <ecNumber evidence="9">3.1.12.1</ecNumber>
    </recommendedName>
</protein>
<proteinExistence type="inferred from homology"/>
<evidence type="ECO:0000256" key="9">
    <source>
        <dbReference type="RuleBase" id="RU365022"/>
    </source>
</evidence>
<dbReference type="Pfam" id="PF01930">
    <property type="entry name" value="Cas_Cas4"/>
    <property type="match status" value="1"/>
</dbReference>
<keyword evidence="3 9" id="KW-0378">Hydrolase</keyword>
<keyword evidence="2 9" id="KW-0479">Metal-binding</keyword>
<evidence type="ECO:0000256" key="4">
    <source>
        <dbReference type="ARBA" id="ARBA00022839"/>
    </source>
</evidence>
<comment type="similarity">
    <text evidence="9">Belongs to the CRISPR-associated exonuclease Cas4 family.</text>
</comment>
<dbReference type="EC" id="3.1.12.1" evidence="9"/>
<dbReference type="GO" id="GO:0046872">
    <property type="term" value="F:metal ion binding"/>
    <property type="evidence" value="ECO:0007669"/>
    <property type="project" value="UniProtKB-KW"/>
</dbReference>
<keyword evidence="1 9" id="KW-0540">Nuclease</keyword>